<dbReference type="EMBL" id="JXXE01000077">
    <property type="protein sequence ID" value="KIZ47450.1"/>
    <property type="molecule type" value="Genomic_DNA"/>
</dbReference>
<dbReference type="AlphaFoldDB" id="A0A0D7F3S4"/>
<evidence type="ECO:0000313" key="2">
    <source>
        <dbReference type="Proteomes" id="UP000032515"/>
    </source>
</evidence>
<organism evidence="1 2">
    <name type="scientific">Rhodopseudomonas palustris</name>
    <dbReference type="NCBI Taxonomy" id="1076"/>
    <lineage>
        <taxon>Bacteria</taxon>
        <taxon>Pseudomonadati</taxon>
        <taxon>Pseudomonadota</taxon>
        <taxon>Alphaproteobacteria</taxon>
        <taxon>Hyphomicrobiales</taxon>
        <taxon>Nitrobacteraceae</taxon>
        <taxon>Rhodopseudomonas</taxon>
    </lineage>
</organism>
<protein>
    <submittedName>
        <fullName evidence="1">Uncharacterized protein</fullName>
    </submittedName>
</protein>
<reference evidence="1 2" key="1">
    <citation type="submission" date="2014-11" db="EMBL/GenBank/DDBJ databases">
        <title>Genomics and ecophysiology of heterotrophic nitrogen fixing bacteria isolated from estuarine surface water.</title>
        <authorList>
            <person name="Bentzon-Tilia M."/>
            <person name="Severin I."/>
            <person name="Hansen L.H."/>
            <person name="Riemann L."/>
        </authorList>
    </citation>
    <scope>NUCLEOTIDE SEQUENCE [LARGE SCALE GENOMIC DNA]</scope>
    <source>
        <strain evidence="1 2">BAL398</strain>
    </source>
</reference>
<evidence type="ECO:0000313" key="1">
    <source>
        <dbReference type="EMBL" id="KIZ47450.1"/>
    </source>
</evidence>
<proteinExistence type="predicted"/>
<sequence>MTAVRHDAATLKLCKFNGYRKTKPETGHCFIEASSGLQSVCKPKHFEVLGRRNELTELHLELGADIRKMKDVDAVDHKWRDAISN</sequence>
<dbReference type="PATRIC" id="fig|1076.23.peg.6442"/>
<comment type="caution">
    <text evidence="1">The sequence shown here is derived from an EMBL/GenBank/DDBJ whole genome shotgun (WGS) entry which is preliminary data.</text>
</comment>
<dbReference type="Proteomes" id="UP000032515">
    <property type="component" value="Unassembled WGS sequence"/>
</dbReference>
<gene>
    <name evidence="1" type="ORF">OO17_04260</name>
</gene>
<name>A0A0D7F3S4_RHOPL</name>
<accession>A0A0D7F3S4</accession>